<evidence type="ECO:0000256" key="4">
    <source>
        <dbReference type="ARBA" id="ARBA00023163"/>
    </source>
</evidence>
<dbReference type="InterPro" id="IPR036388">
    <property type="entry name" value="WH-like_DNA-bd_sf"/>
</dbReference>
<proteinExistence type="inferred from homology"/>
<dbReference type="PANTHER" id="PTHR30126:SF39">
    <property type="entry name" value="HTH-TYPE TRANSCRIPTIONAL REGULATOR CYSL"/>
    <property type="match status" value="1"/>
</dbReference>
<reference evidence="7 8" key="1">
    <citation type="submission" date="2023-07" db="EMBL/GenBank/DDBJ databases">
        <title>Genomic Encyclopedia of Type Strains, Phase IV (KMG-IV): sequencing the most valuable type-strain genomes for metagenomic binning, comparative biology and taxonomic classification.</title>
        <authorList>
            <person name="Goeker M."/>
        </authorList>
    </citation>
    <scope>NUCLEOTIDE SEQUENCE [LARGE SCALE GENOMIC DNA]</scope>
    <source>
        <strain evidence="7 8">DSM 23948</strain>
    </source>
</reference>
<evidence type="ECO:0000259" key="6">
    <source>
        <dbReference type="PROSITE" id="PS50931"/>
    </source>
</evidence>
<evidence type="ECO:0000256" key="5">
    <source>
        <dbReference type="SAM" id="Coils"/>
    </source>
</evidence>
<accession>A0ABT9V0I0</accession>
<comment type="caution">
    <text evidence="7">The sequence shown here is derived from an EMBL/GenBank/DDBJ whole genome shotgun (WGS) entry which is preliminary data.</text>
</comment>
<comment type="similarity">
    <text evidence="1">Belongs to the LysR transcriptional regulatory family.</text>
</comment>
<keyword evidence="5" id="KW-0175">Coiled coil</keyword>
<feature type="domain" description="HTH lysR-type" evidence="6">
    <location>
        <begin position="1"/>
        <end position="58"/>
    </location>
</feature>
<evidence type="ECO:0000256" key="2">
    <source>
        <dbReference type="ARBA" id="ARBA00023015"/>
    </source>
</evidence>
<gene>
    <name evidence="7" type="ORF">J2S07_000753</name>
</gene>
<dbReference type="Gene3D" id="3.40.190.290">
    <property type="match status" value="1"/>
</dbReference>
<evidence type="ECO:0000313" key="7">
    <source>
        <dbReference type="EMBL" id="MDQ0154449.1"/>
    </source>
</evidence>
<keyword evidence="8" id="KW-1185">Reference proteome</keyword>
<evidence type="ECO:0000313" key="8">
    <source>
        <dbReference type="Proteomes" id="UP001231362"/>
    </source>
</evidence>
<dbReference type="InterPro" id="IPR000847">
    <property type="entry name" value="LysR_HTH_N"/>
</dbReference>
<dbReference type="RefSeq" id="WP_307149061.1">
    <property type="nucleotide sequence ID" value="NZ_JAUSTU010000003.1"/>
</dbReference>
<organism evidence="7 8">
    <name type="scientific">Anoxybacillus andreesenii</name>
    <dbReference type="NCBI Taxonomy" id="1325932"/>
    <lineage>
        <taxon>Bacteria</taxon>
        <taxon>Bacillati</taxon>
        <taxon>Bacillota</taxon>
        <taxon>Bacilli</taxon>
        <taxon>Bacillales</taxon>
        <taxon>Anoxybacillaceae</taxon>
        <taxon>Anoxybacillus</taxon>
    </lineage>
</organism>
<name>A0ABT9V0I0_9BACL</name>
<dbReference type="PROSITE" id="PS50931">
    <property type="entry name" value="HTH_LYSR"/>
    <property type="match status" value="1"/>
</dbReference>
<feature type="coiled-coil region" evidence="5">
    <location>
        <begin position="68"/>
        <end position="130"/>
    </location>
</feature>
<dbReference type="InterPro" id="IPR005119">
    <property type="entry name" value="LysR_subst-bd"/>
</dbReference>
<evidence type="ECO:0000256" key="3">
    <source>
        <dbReference type="ARBA" id="ARBA00023125"/>
    </source>
</evidence>
<dbReference type="Gene3D" id="1.10.10.10">
    <property type="entry name" value="Winged helix-like DNA-binding domain superfamily/Winged helix DNA-binding domain"/>
    <property type="match status" value="1"/>
</dbReference>
<dbReference type="Pfam" id="PF00126">
    <property type="entry name" value="HTH_1"/>
    <property type="match status" value="1"/>
</dbReference>
<dbReference type="SUPFAM" id="SSF53850">
    <property type="entry name" value="Periplasmic binding protein-like II"/>
    <property type="match status" value="1"/>
</dbReference>
<sequence length="297" mass="33966">MQIEELRTLVTLAEVKNFTKTAEIRLMSQPTVSLHIKNLEQEFQTELFQRSPKFLNITPNGQLLVERAKQIIDLYEQAKRDILELQEEIKGTLRIGASYTIGEYLLPSLLSDLQRKYQKLEIEVMIGNTEEIVDSIRQFKLEIGLIDDQMDDKELEVIPFMDDQLVILASPDHPLARKSSIDLKDLHNQSWITQEMGSGTRELLMGMLDRNGLSVKSMLSVNSTQVIKECVKNGLGLSLLSVRAIARDLAEKQLSLIQVNELDFSSSFSYIYSPVMQEKKNVQAFIEAVDEKWKFEG</sequence>
<dbReference type="EMBL" id="JAUSTU010000003">
    <property type="protein sequence ID" value="MDQ0154449.1"/>
    <property type="molecule type" value="Genomic_DNA"/>
</dbReference>
<dbReference type="Pfam" id="PF03466">
    <property type="entry name" value="LysR_substrate"/>
    <property type="match status" value="1"/>
</dbReference>
<keyword evidence="3 7" id="KW-0238">DNA-binding</keyword>
<dbReference type="InterPro" id="IPR036390">
    <property type="entry name" value="WH_DNA-bd_sf"/>
</dbReference>
<keyword evidence="4" id="KW-0804">Transcription</keyword>
<keyword evidence="2" id="KW-0805">Transcription regulation</keyword>
<protein>
    <submittedName>
        <fullName evidence="7">DNA-binding transcriptional LysR family regulator</fullName>
    </submittedName>
</protein>
<dbReference type="Proteomes" id="UP001231362">
    <property type="component" value="Unassembled WGS sequence"/>
</dbReference>
<evidence type="ECO:0000256" key="1">
    <source>
        <dbReference type="ARBA" id="ARBA00009437"/>
    </source>
</evidence>
<dbReference type="PANTHER" id="PTHR30126">
    <property type="entry name" value="HTH-TYPE TRANSCRIPTIONAL REGULATOR"/>
    <property type="match status" value="1"/>
</dbReference>
<dbReference type="PRINTS" id="PR00039">
    <property type="entry name" value="HTHLYSR"/>
</dbReference>
<dbReference type="SUPFAM" id="SSF46785">
    <property type="entry name" value="Winged helix' DNA-binding domain"/>
    <property type="match status" value="1"/>
</dbReference>
<dbReference type="GO" id="GO:0003677">
    <property type="term" value="F:DNA binding"/>
    <property type="evidence" value="ECO:0007669"/>
    <property type="project" value="UniProtKB-KW"/>
</dbReference>